<proteinExistence type="predicted"/>
<gene>
    <name evidence="9" type="ORF">CBR_g32014</name>
</gene>
<evidence type="ECO:0000256" key="4">
    <source>
        <dbReference type="ARBA" id="ARBA00022927"/>
    </source>
</evidence>
<feature type="region of interest" description="Disordered" evidence="8">
    <location>
        <begin position="188"/>
        <end position="209"/>
    </location>
</feature>
<reference evidence="9 10" key="1">
    <citation type="journal article" date="2018" name="Cell">
        <title>The Chara Genome: Secondary Complexity and Implications for Plant Terrestrialization.</title>
        <authorList>
            <person name="Nishiyama T."/>
            <person name="Sakayama H."/>
            <person name="Vries J.D."/>
            <person name="Buschmann H."/>
            <person name="Saint-Marcoux D."/>
            <person name="Ullrich K.K."/>
            <person name="Haas F.B."/>
            <person name="Vanderstraeten L."/>
            <person name="Becker D."/>
            <person name="Lang D."/>
            <person name="Vosolsobe S."/>
            <person name="Rombauts S."/>
            <person name="Wilhelmsson P.K.I."/>
            <person name="Janitza P."/>
            <person name="Kern R."/>
            <person name="Heyl A."/>
            <person name="Rumpler F."/>
            <person name="Villalobos L.I.A.C."/>
            <person name="Clay J.M."/>
            <person name="Skokan R."/>
            <person name="Toyoda A."/>
            <person name="Suzuki Y."/>
            <person name="Kagoshima H."/>
            <person name="Schijlen E."/>
            <person name="Tajeshwar N."/>
            <person name="Catarino B."/>
            <person name="Hetherington A.J."/>
            <person name="Saltykova A."/>
            <person name="Bonnot C."/>
            <person name="Breuninger H."/>
            <person name="Symeonidi A."/>
            <person name="Radhakrishnan G.V."/>
            <person name="Van Nieuwerburgh F."/>
            <person name="Deforce D."/>
            <person name="Chang C."/>
            <person name="Karol K.G."/>
            <person name="Hedrich R."/>
            <person name="Ulvskov P."/>
            <person name="Glockner G."/>
            <person name="Delwiche C.F."/>
            <person name="Petrasek J."/>
            <person name="Van de Peer Y."/>
            <person name="Friml J."/>
            <person name="Beilby M."/>
            <person name="Dolan L."/>
            <person name="Kohara Y."/>
            <person name="Sugano S."/>
            <person name="Fujiyama A."/>
            <person name="Delaux P.-M."/>
            <person name="Quint M."/>
            <person name="TheiBen G."/>
            <person name="Hagemann M."/>
            <person name="Harholt J."/>
            <person name="Dunand C."/>
            <person name="Zachgo S."/>
            <person name="Langdale J."/>
            <person name="Maumus F."/>
            <person name="Straeten D.V.D."/>
            <person name="Gould S.B."/>
            <person name="Rensing S.A."/>
        </authorList>
    </citation>
    <scope>NUCLEOTIDE SEQUENCE [LARGE SCALE GENOMIC DNA]</scope>
    <source>
        <strain evidence="9 10">S276</strain>
    </source>
</reference>
<dbReference type="PANTHER" id="PTHR35512">
    <property type="entry name" value="OS11G0550900 PROTEIN"/>
    <property type="match status" value="1"/>
</dbReference>
<evidence type="ECO:0000256" key="6">
    <source>
        <dbReference type="ARBA" id="ARBA00023010"/>
    </source>
</evidence>
<evidence type="ECO:0000256" key="2">
    <source>
        <dbReference type="ARBA" id="ARBA00022448"/>
    </source>
</evidence>
<dbReference type="GO" id="GO:0016020">
    <property type="term" value="C:membrane"/>
    <property type="evidence" value="ECO:0007669"/>
    <property type="project" value="UniProtKB-ARBA"/>
</dbReference>
<feature type="region of interest" description="Disordered" evidence="8">
    <location>
        <begin position="105"/>
        <end position="159"/>
    </location>
</feature>
<keyword evidence="3" id="KW-0812">Transmembrane</keyword>
<evidence type="ECO:0000256" key="7">
    <source>
        <dbReference type="ARBA" id="ARBA00023136"/>
    </source>
</evidence>
<dbReference type="AlphaFoldDB" id="A0A388LGC5"/>
<keyword evidence="4" id="KW-0653">Protein transport</keyword>
<dbReference type="OrthoDB" id="45251at2759"/>
<feature type="compositionally biased region" description="Polar residues" evidence="8">
    <location>
        <begin position="105"/>
        <end position="120"/>
    </location>
</feature>
<sequence length="275" mass="29550">MLFGISIEQWAAIILVGATVFGPKDIPVIGRAAGRMAGKAVGFLTSARHRMELFAERTQVNELHRELRETLAQVEAIRHEVQSGVSLMNPGPLTRRVLKHASPDSAVNGQNLASSMSEMSNDARAGDQPSTDVKTVPQNKPNDLLSTERRESSFPRHWEKRSQLTGFAAASQWGPGDAVMASNLESTTAIPQSSKTSETVKTQKTSSDTGYPIPLPISAVDAGLLPSRSDSACTGADIVADSIVEREVALQALRFFHQAGIPVGNGHQHPRKSNP</sequence>
<evidence type="ECO:0008006" key="11">
    <source>
        <dbReference type="Google" id="ProtNLM"/>
    </source>
</evidence>
<keyword evidence="6" id="KW-0811">Translocation</keyword>
<evidence type="ECO:0000256" key="1">
    <source>
        <dbReference type="ARBA" id="ARBA00004167"/>
    </source>
</evidence>
<evidence type="ECO:0000313" key="9">
    <source>
        <dbReference type="EMBL" id="GBG81341.1"/>
    </source>
</evidence>
<keyword evidence="7" id="KW-0472">Membrane</keyword>
<accession>A0A388LGC5</accession>
<feature type="compositionally biased region" description="Basic and acidic residues" evidence="8">
    <location>
        <begin position="146"/>
        <end position="159"/>
    </location>
</feature>
<comment type="subcellular location">
    <subcellularLocation>
        <location evidence="1">Membrane</location>
        <topology evidence="1">Single-pass membrane protein</topology>
    </subcellularLocation>
</comment>
<dbReference type="Pfam" id="PF02416">
    <property type="entry name" value="TatA_B_E"/>
    <property type="match status" value="1"/>
</dbReference>
<feature type="compositionally biased region" description="Polar residues" evidence="8">
    <location>
        <begin position="128"/>
        <end position="145"/>
    </location>
</feature>
<dbReference type="Gene3D" id="1.20.5.3310">
    <property type="match status" value="1"/>
</dbReference>
<evidence type="ECO:0000256" key="5">
    <source>
        <dbReference type="ARBA" id="ARBA00022989"/>
    </source>
</evidence>
<keyword evidence="2" id="KW-0813">Transport</keyword>
<keyword evidence="5" id="KW-1133">Transmembrane helix</keyword>
<evidence type="ECO:0000256" key="3">
    <source>
        <dbReference type="ARBA" id="ARBA00022692"/>
    </source>
</evidence>
<dbReference type="GO" id="GO:0015031">
    <property type="term" value="P:protein transport"/>
    <property type="evidence" value="ECO:0007669"/>
    <property type="project" value="UniProtKB-KW"/>
</dbReference>
<dbReference type="OMA" id="PVGVDHE"/>
<dbReference type="Gramene" id="GBG81341">
    <property type="protein sequence ID" value="GBG81341"/>
    <property type="gene ID" value="CBR_g32014"/>
</dbReference>
<dbReference type="EMBL" id="BFEA01000371">
    <property type="protein sequence ID" value="GBG81341.1"/>
    <property type="molecule type" value="Genomic_DNA"/>
</dbReference>
<keyword evidence="10" id="KW-1185">Reference proteome</keyword>
<protein>
    <recommendedName>
        <fullName evidence="11">Sec-independent protein translocase protein TatB</fullName>
    </recommendedName>
</protein>
<evidence type="ECO:0000313" key="10">
    <source>
        <dbReference type="Proteomes" id="UP000265515"/>
    </source>
</evidence>
<comment type="caution">
    <text evidence="9">The sequence shown here is derived from an EMBL/GenBank/DDBJ whole genome shotgun (WGS) entry which is preliminary data.</text>
</comment>
<evidence type="ECO:0000256" key="8">
    <source>
        <dbReference type="SAM" id="MobiDB-lite"/>
    </source>
</evidence>
<name>A0A388LGC5_CHABU</name>
<dbReference type="InterPro" id="IPR003369">
    <property type="entry name" value="TatA/B/E"/>
</dbReference>
<dbReference type="PANTHER" id="PTHR35512:SF1">
    <property type="entry name" value="OS11G0550900 PROTEIN"/>
    <property type="match status" value="1"/>
</dbReference>
<dbReference type="Proteomes" id="UP000265515">
    <property type="component" value="Unassembled WGS sequence"/>
</dbReference>
<organism evidence="9 10">
    <name type="scientific">Chara braunii</name>
    <name type="common">Braun's stonewort</name>
    <dbReference type="NCBI Taxonomy" id="69332"/>
    <lineage>
        <taxon>Eukaryota</taxon>
        <taxon>Viridiplantae</taxon>
        <taxon>Streptophyta</taxon>
        <taxon>Charophyceae</taxon>
        <taxon>Charales</taxon>
        <taxon>Characeae</taxon>
        <taxon>Chara</taxon>
    </lineage>
</organism>